<dbReference type="Proteomes" id="UP000037035">
    <property type="component" value="Unassembled WGS sequence"/>
</dbReference>
<name>A0A0L6UMT7_9BASI</name>
<comment type="caution">
    <text evidence="2">The sequence shown here is derived from an EMBL/GenBank/DDBJ whole genome shotgun (WGS) entry which is preliminary data.</text>
</comment>
<reference evidence="2 3" key="1">
    <citation type="submission" date="2015-08" db="EMBL/GenBank/DDBJ databases">
        <title>Next Generation Sequencing and Analysis of the Genome of Puccinia sorghi L Schw, the Causal Agent of Maize Common Rust.</title>
        <authorList>
            <person name="Rochi L."/>
            <person name="Burguener G."/>
            <person name="Darino M."/>
            <person name="Turjanski A."/>
            <person name="Kreff E."/>
            <person name="Dieguez M.J."/>
            <person name="Sacco F."/>
        </authorList>
    </citation>
    <scope>NUCLEOTIDE SEQUENCE [LARGE SCALE GENOMIC DNA]</scope>
    <source>
        <strain evidence="2 3">RO10H11247</strain>
    </source>
</reference>
<sequence>MRQNHHRRLLAPSSFAYMLRKKGISKPLISLILNDLNTIELDEVGCKGTSVRSSLSEEHGSARVFAERTCWGLGETCKVSLKRCFSTLSAVLISCLFCTFWHFRMLLNNLLICGVLNSKLISIIHQTTAQHFEPVVDSLAAKATDRVASFKIDCASSATSKSTVALETSLNCLATGAGVQNGSRLSCEPSALFILISCSYNKMPNILHILGSILDLPADTKNNNLSSLSSSVALLSLNLLSSIKDHSDY</sequence>
<proteinExistence type="predicted"/>
<accession>A0A0L6UMT7</accession>
<keyword evidence="3" id="KW-1185">Reference proteome</keyword>
<gene>
    <name evidence="2" type="ORF">VP01_5172g2</name>
</gene>
<dbReference type="VEuPathDB" id="FungiDB:VP01_5172g2"/>
<evidence type="ECO:0000313" key="2">
    <source>
        <dbReference type="EMBL" id="KNZ49165.1"/>
    </source>
</evidence>
<protein>
    <submittedName>
        <fullName evidence="2">Uncharacterized protein</fullName>
    </submittedName>
</protein>
<dbReference type="EMBL" id="LAVV01010356">
    <property type="protein sequence ID" value="KNZ49165.1"/>
    <property type="molecule type" value="Genomic_DNA"/>
</dbReference>
<organism evidence="2 3">
    <name type="scientific">Puccinia sorghi</name>
    <dbReference type="NCBI Taxonomy" id="27349"/>
    <lineage>
        <taxon>Eukaryota</taxon>
        <taxon>Fungi</taxon>
        <taxon>Dikarya</taxon>
        <taxon>Basidiomycota</taxon>
        <taxon>Pucciniomycotina</taxon>
        <taxon>Pucciniomycetes</taxon>
        <taxon>Pucciniales</taxon>
        <taxon>Pucciniaceae</taxon>
        <taxon>Puccinia</taxon>
    </lineage>
</organism>
<evidence type="ECO:0000313" key="3">
    <source>
        <dbReference type="Proteomes" id="UP000037035"/>
    </source>
</evidence>
<dbReference type="AlphaFoldDB" id="A0A0L6UMT7"/>
<evidence type="ECO:0000256" key="1">
    <source>
        <dbReference type="SAM" id="Phobius"/>
    </source>
</evidence>
<keyword evidence="1" id="KW-0812">Transmembrane</keyword>
<keyword evidence="1" id="KW-0472">Membrane</keyword>
<dbReference type="STRING" id="27349.A0A0L6UMT7"/>
<feature type="transmembrane region" description="Helical" evidence="1">
    <location>
        <begin position="84"/>
        <end position="103"/>
    </location>
</feature>
<keyword evidence="1" id="KW-1133">Transmembrane helix</keyword>